<accession>A0A8S5VHR2</accession>
<organism evidence="1">
    <name type="scientific">Siphoviridae sp. ctNxi14</name>
    <dbReference type="NCBI Taxonomy" id="2825475"/>
    <lineage>
        <taxon>Viruses</taxon>
        <taxon>Duplodnaviria</taxon>
        <taxon>Heunggongvirae</taxon>
        <taxon>Uroviricota</taxon>
        <taxon>Caudoviricetes</taxon>
    </lineage>
</organism>
<name>A0A8S5VHR2_9CAUD</name>
<protein>
    <submittedName>
        <fullName evidence="1">Uncharacterized protein</fullName>
    </submittedName>
</protein>
<proteinExistence type="predicted"/>
<evidence type="ECO:0000313" key="1">
    <source>
        <dbReference type="EMBL" id="DAG06127.1"/>
    </source>
</evidence>
<sequence>MFDEAYSRDDAFNIGWCERCECEKKCICKRIVSGKLKYPY</sequence>
<dbReference type="EMBL" id="BK016266">
    <property type="protein sequence ID" value="DAG06127.1"/>
    <property type="molecule type" value="Genomic_DNA"/>
</dbReference>
<reference evidence="1" key="1">
    <citation type="journal article" date="2021" name="Proc. Natl. Acad. Sci. U.S.A.">
        <title>A Catalog of Tens of Thousands of Viruses from Human Metagenomes Reveals Hidden Associations with Chronic Diseases.</title>
        <authorList>
            <person name="Tisza M.J."/>
            <person name="Buck C.B."/>
        </authorList>
    </citation>
    <scope>NUCLEOTIDE SEQUENCE</scope>
    <source>
        <strain evidence="1">CtNxi14</strain>
    </source>
</reference>